<comment type="caution">
    <text evidence="1">The sequence shown here is derived from an EMBL/GenBank/DDBJ whole genome shotgun (WGS) entry which is preliminary data.</text>
</comment>
<proteinExistence type="predicted"/>
<dbReference type="AlphaFoldDB" id="A0A5J4PNH4"/>
<organism evidence="1">
    <name type="scientific">termite gut metagenome</name>
    <dbReference type="NCBI Taxonomy" id="433724"/>
    <lineage>
        <taxon>unclassified sequences</taxon>
        <taxon>metagenomes</taxon>
        <taxon>organismal metagenomes</taxon>
    </lineage>
</organism>
<protein>
    <submittedName>
        <fullName evidence="1">Uncharacterized protein</fullName>
    </submittedName>
</protein>
<evidence type="ECO:0000313" key="1">
    <source>
        <dbReference type="EMBL" id="KAA6310995.1"/>
    </source>
</evidence>
<sequence length="77" mass="9170">MVTKLDKQTSDKVSFITFIIPEFASAYKMNIQEAYFYLKKYGGMDYLNECWWALHTDNSFWAVRDMFQVCRSNGGYR</sequence>
<dbReference type="Pfam" id="PF12668">
    <property type="entry name" value="DUF3791"/>
    <property type="match status" value="1"/>
</dbReference>
<name>A0A5J4PNH4_9ZZZZ</name>
<dbReference type="InterPro" id="IPR024269">
    <property type="entry name" value="DUF3791"/>
</dbReference>
<gene>
    <name evidence="1" type="ORF">EZS27_037799</name>
</gene>
<reference evidence="1" key="1">
    <citation type="submission" date="2019-03" db="EMBL/GenBank/DDBJ databases">
        <title>Single cell metagenomics reveals metabolic interactions within the superorganism composed of flagellate Streblomastix strix and complex community of Bacteroidetes bacteria on its surface.</title>
        <authorList>
            <person name="Treitli S.C."/>
            <person name="Kolisko M."/>
            <person name="Husnik F."/>
            <person name="Keeling P."/>
            <person name="Hampl V."/>
        </authorList>
    </citation>
    <scope>NUCLEOTIDE SEQUENCE</scope>
    <source>
        <strain evidence="1">STM</strain>
    </source>
</reference>
<dbReference type="EMBL" id="SNRY01007153">
    <property type="protein sequence ID" value="KAA6310995.1"/>
    <property type="molecule type" value="Genomic_DNA"/>
</dbReference>
<accession>A0A5J4PNH4</accession>